<protein>
    <submittedName>
        <fullName evidence="1">Uncharacterized protein</fullName>
    </submittedName>
</protein>
<keyword evidence="2" id="KW-1185">Reference proteome</keyword>
<comment type="caution">
    <text evidence="1">The sequence shown here is derived from an EMBL/GenBank/DDBJ whole genome shotgun (WGS) entry which is preliminary data.</text>
</comment>
<evidence type="ECO:0000313" key="2">
    <source>
        <dbReference type="Proteomes" id="UP000652761"/>
    </source>
</evidence>
<reference evidence="1" key="1">
    <citation type="submission" date="2017-07" db="EMBL/GenBank/DDBJ databases">
        <title>Taro Niue Genome Assembly and Annotation.</title>
        <authorList>
            <person name="Atibalentja N."/>
            <person name="Keating K."/>
            <person name="Fields C.J."/>
        </authorList>
    </citation>
    <scope>NUCLEOTIDE SEQUENCE</scope>
    <source>
        <strain evidence="1">Niue_2</strain>
        <tissue evidence="1">Leaf</tissue>
    </source>
</reference>
<dbReference type="AlphaFoldDB" id="A0A843W0V2"/>
<evidence type="ECO:0000313" key="1">
    <source>
        <dbReference type="EMBL" id="MQL99360.1"/>
    </source>
</evidence>
<proteinExistence type="predicted"/>
<organism evidence="1 2">
    <name type="scientific">Colocasia esculenta</name>
    <name type="common">Wild taro</name>
    <name type="synonym">Arum esculentum</name>
    <dbReference type="NCBI Taxonomy" id="4460"/>
    <lineage>
        <taxon>Eukaryota</taxon>
        <taxon>Viridiplantae</taxon>
        <taxon>Streptophyta</taxon>
        <taxon>Embryophyta</taxon>
        <taxon>Tracheophyta</taxon>
        <taxon>Spermatophyta</taxon>
        <taxon>Magnoliopsida</taxon>
        <taxon>Liliopsida</taxon>
        <taxon>Araceae</taxon>
        <taxon>Aroideae</taxon>
        <taxon>Colocasieae</taxon>
        <taxon>Colocasia</taxon>
    </lineage>
</organism>
<accession>A0A843W0V2</accession>
<name>A0A843W0V2_COLES</name>
<dbReference type="Proteomes" id="UP000652761">
    <property type="component" value="Unassembled WGS sequence"/>
</dbReference>
<gene>
    <name evidence="1" type="ORF">Taro_032085</name>
</gene>
<dbReference type="EMBL" id="NMUH01002336">
    <property type="protein sequence ID" value="MQL99360.1"/>
    <property type="molecule type" value="Genomic_DNA"/>
</dbReference>
<sequence>MVRTVALSRLQSSRGWTGTPSGIESLAELSWLDWDAEVRLLSSGRVRAGRSRRGGRRGPRS</sequence>